<sequence>MPYFLILLLVAGAIWWWLVRNKKPTVTPLTPTYLELLEKHVPYYASLTADKKQRFADRVSRFLDYVHIDGVDTPVDDLDKVLVASSAIIPIFAFDGWEYPNLTTVLLYPNRFNEAYETEGGDRAILGQVGEGGALQSTMALSKPALHAGFAVETSKENTGIHEFVHLLDKVDGSIDGTPDYMIPREYLQPWLRQIHQNIQQIKANKSDINPYGITNEAEFFAVVSEYFFKRPDLLQAKHPELFEMLELIFRQHPLEPDKGVDADTVATEGEAKHDDEAA</sequence>
<comment type="caution">
    <text evidence="2">The sequence shown here is derived from an EMBL/GenBank/DDBJ whole genome shotgun (WGS) entry which is preliminary data.</text>
</comment>
<dbReference type="Proteomes" id="UP000664628">
    <property type="component" value="Unassembled WGS sequence"/>
</dbReference>
<accession>A0ABS3JDB6</accession>
<dbReference type="InterPro" id="IPR042252">
    <property type="entry name" value="MtfA_N"/>
</dbReference>
<evidence type="ECO:0000313" key="2">
    <source>
        <dbReference type="EMBL" id="MBO0947994.1"/>
    </source>
</evidence>
<name>A0ABS3JDB6_9BACT</name>
<dbReference type="SUPFAM" id="SSF55486">
    <property type="entry name" value="Metalloproteases ('zincins'), catalytic domain"/>
    <property type="match status" value="1"/>
</dbReference>
<feature type="compositionally biased region" description="Basic and acidic residues" evidence="1">
    <location>
        <begin position="270"/>
        <end position="279"/>
    </location>
</feature>
<proteinExistence type="predicted"/>
<keyword evidence="3" id="KW-1185">Reference proteome</keyword>
<dbReference type="Gene3D" id="3.40.390.10">
    <property type="entry name" value="Collagenase (Catalytic Domain)"/>
    <property type="match status" value="1"/>
</dbReference>
<reference evidence="2 3" key="1">
    <citation type="submission" date="2021-03" db="EMBL/GenBank/DDBJ databases">
        <title>Fibrella sp. HMF5405 genome sequencing and assembly.</title>
        <authorList>
            <person name="Kang H."/>
            <person name="Kim H."/>
            <person name="Bae S."/>
            <person name="Joh K."/>
        </authorList>
    </citation>
    <scope>NUCLEOTIDE SEQUENCE [LARGE SCALE GENOMIC DNA]</scope>
    <source>
        <strain evidence="2 3">HMF5405</strain>
    </source>
</reference>
<dbReference type="PANTHER" id="PTHR30164:SF2">
    <property type="entry name" value="PROTEIN MTFA"/>
    <property type="match status" value="1"/>
</dbReference>
<dbReference type="PANTHER" id="PTHR30164">
    <property type="entry name" value="MTFA PEPTIDASE"/>
    <property type="match status" value="1"/>
</dbReference>
<dbReference type="RefSeq" id="WP_207327877.1">
    <property type="nucleotide sequence ID" value="NZ_JAFMYW010000001.1"/>
</dbReference>
<organism evidence="2 3">
    <name type="scientific">Fibrella forsythiae</name>
    <dbReference type="NCBI Taxonomy" id="2817061"/>
    <lineage>
        <taxon>Bacteria</taxon>
        <taxon>Pseudomonadati</taxon>
        <taxon>Bacteroidota</taxon>
        <taxon>Cytophagia</taxon>
        <taxon>Cytophagales</taxon>
        <taxon>Spirosomataceae</taxon>
        <taxon>Fibrella</taxon>
    </lineage>
</organism>
<feature type="region of interest" description="Disordered" evidence="1">
    <location>
        <begin position="258"/>
        <end position="279"/>
    </location>
</feature>
<dbReference type="InterPro" id="IPR010384">
    <property type="entry name" value="MtfA_fam"/>
</dbReference>
<dbReference type="EMBL" id="JAFMYW010000001">
    <property type="protein sequence ID" value="MBO0947994.1"/>
    <property type="molecule type" value="Genomic_DNA"/>
</dbReference>
<evidence type="ECO:0000256" key="1">
    <source>
        <dbReference type="SAM" id="MobiDB-lite"/>
    </source>
</evidence>
<dbReference type="CDD" id="cd20169">
    <property type="entry name" value="Peptidase_M90_mtfA"/>
    <property type="match status" value="1"/>
</dbReference>
<dbReference type="Pfam" id="PF06167">
    <property type="entry name" value="Peptidase_M90"/>
    <property type="match status" value="1"/>
</dbReference>
<gene>
    <name evidence="2" type="ORF">J2I46_05335</name>
</gene>
<dbReference type="Gene3D" id="1.10.472.150">
    <property type="entry name" value="Glucose-regulated metallo-peptidase M90, N-terminal domain"/>
    <property type="match status" value="1"/>
</dbReference>
<evidence type="ECO:0000313" key="3">
    <source>
        <dbReference type="Proteomes" id="UP000664628"/>
    </source>
</evidence>
<dbReference type="InterPro" id="IPR024079">
    <property type="entry name" value="MetalloPept_cat_dom_sf"/>
</dbReference>
<protein>
    <submittedName>
        <fullName evidence="2">Zinc-dependent peptidase</fullName>
    </submittedName>
</protein>